<keyword evidence="4" id="KW-1185">Reference proteome</keyword>
<evidence type="ECO:0000256" key="1">
    <source>
        <dbReference type="SAM" id="MobiDB-lite"/>
    </source>
</evidence>
<name>A0ABT1W9K7_9PROT</name>
<dbReference type="RefSeq" id="WP_422865055.1">
    <property type="nucleotide sequence ID" value="NZ_JAMSKV010000013.1"/>
</dbReference>
<feature type="region of interest" description="Disordered" evidence="1">
    <location>
        <begin position="299"/>
        <end position="319"/>
    </location>
</feature>
<organism evidence="3 4">
    <name type="scientific">Endosaccharibacter trunci</name>
    <dbReference type="NCBI Taxonomy" id="2812733"/>
    <lineage>
        <taxon>Bacteria</taxon>
        <taxon>Pseudomonadati</taxon>
        <taxon>Pseudomonadota</taxon>
        <taxon>Alphaproteobacteria</taxon>
        <taxon>Acetobacterales</taxon>
        <taxon>Acetobacteraceae</taxon>
        <taxon>Endosaccharibacter</taxon>
    </lineage>
</organism>
<dbReference type="EMBL" id="JAMSKV010000013">
    <property type="protein sequence ID" value="MCQ8279576.1"/>
    <property type="molecule type" value="Genomic_DNA"/>
</dbReference>
<feature type="chain" id="PRO_5046860981" description="Peptidase A1 domain-containing protein" evidence="2">
    <location>
        <begin position="30"/>
        <end position="404"/>
    </location>
</feature>
<evidence type="ECO:0000256" key="2">
    <source>
        <dbReference type="SAM" id="SignalP"/>
    </source>
</evidence>
<accession>A0ABT1W9K7</accession>
<feature type="signal peptide" evidence="2">
    <location>
        <begin position="1"/>
        <end position="29"/>
    </location>
</feature>
<dbReference type="Proteomes" id="UP001524587">
    <property type="component" value="Unassembled WGS sequence"/>
</dbReference>
<keyword evidence="2" id="KW-0732">Signal</keyword>
<comment type="caution">
    <text evidence="3">The sequence shown here is derived from an EMBL/GenBank/DDBJ whole genome shotgun (WGS) entry which is preliminary data.</text>
</comment>
<proteinExistence type="predicted"/>
<protein>
    <recommendedName>
        <fullName evidence="5">Peptidase A1 domain-containing protein</fullName>
    </recommendedName>
</protein>
<reference evidence="3 4" key="1">
    <citation type="submission" date="2022-06" db="EMBL/GenBank/DDBJ databases">
        <title>Endosaccharibacter gen. nov., sp. nov., endophytic bacteria isolated from sugarcane.</title>
        <authorList>
            <person name="Pitiwittayakul N."/>
            <person name="Yukphan P."/>
            <person name="Charoenyingcharoen P."/>
            <person name="Tanasupawat S."/>
        </authorList>
    </citation>
    <scope>NUCLEOTIDE SEQUENCE [LARGE SCALE GENOMIC DNA]</scope>
    <source>
        <strain evidence="3 4">KSS8</strain>
    </source>
</reference>
<gene>
    <name evidence="3" type="ORF">NFI95_14110</name>
</gene>
<evidence type="ECO:0008006" key="5">
    <source>
        <dbReference type="Google" id="ProtNLM"/>
    </source>
</evidence>
<evidence type="ECO:0000313" key="4">
    <source>
        <dbReference type="Proteomes" id="UP001524587"/>
    </source>
</evidence>
<evidence type="ECO:0000313" key="3">
    <source>
        <dbReference type="EMBL" id="MCQ8279576.1"/>
    </source>
</evidence>
<sequence>MFRTPQHLVRAALPVLALCLPPIAASARAQGITDSPRYLRFADDDFATDRQNAPKLALSIGGHDARAVMDTGSTGVVVSLYDLFPDWKSQPDIVAAIKAALPPGSTSSAAGAIDTTKLDFGALKSISYSSSGRIMYGISVDRAITVSGAASSTGTVRSVTSAPVPVLAVIDEECTPKARHCTPNHQPTGIAMVGIGFGRASPDGETGTRRFNPFLHLQTPSAVNGYIVTALGVKIGLDATDVAQNSTTLTVLQPNTKLPGEWLPQQASISLNNKAAVIGNMLLDTGINTMLMTVPSATSSDVRVPAPPAGPNAKPSTDSTLVAGTSVGITLANAAGRTVAYSFRSGSTGGMAPASVTLVGNNGSKPDWKASFVNTGVRFLNGYTYVFDDSHGLVGFSPRSAAAP</sequence>